<dbReference type="EMBL" id="JBAHYK010000077">
    <property type="protein sequence ID" value="KAL0578939.1"/>
    <property type="molecule type" value="Genomic_DNA"/>
</dbReference>
<name>A0ABR3FUD8_9AGAR</name>
<sequence length="430" mass="46292">MAHNEYGWYNNDNRHNHPQNYPQNPVHNAQSLLASYPLASATPSNHVARHLDHMSINAAPPSLINPNYYSNHPVNSSAQHPPPPYTEYASELSYMGGPPTANDNGYWRQTAGNAVRMVQDQAGPSYPYPPIATHAWPPSSYATSSIAQTVFQHTRAASAYPTPPPPPSSSSSLAGALGPAPAPVQVHVPRQPKLQPPEQSPQFFEDYISKKTREMQVVEQRNPRGGTPPRTKAVPSESPDPLALKSKQSGYSTFTTPRKRKPVVEISSPSFKKRNFGTEPSGSKTQRPTAASVFGLGTPSSTASSVPMTPSTSASTSVPPSTGRSVRRVLTLDHVEVPHKPWLTPVSSRKKSISSPSILDGDRTRADDSPDDLGGYGTEEDSPTKGRTLLDSVKASARRGGVTDAALQKLQTLVDDIFSTEDSLPAEAEA</sequence>
<feature type="region of interest" description="Disordered" evidence="1">
    <location>
        <begin position="216"/>
        <end position="388"/>
    </location>
</feature>
<feature type="compositionally biased region" description="Low complexity" evidence="1">
    <location>
        <begin position="169"/>
        <end position="179"/>
    </location>
</feature>
<proteinExistence type="predicted"/>
<dbReference type="Proteomes" id="UP001465976">
    <property type="component" value="Unassembled WGS sequence"/>
</dbReference>
<gene>
    <name evidence="2" type="primary">SCC2_1</name>
    <name evidence="2" type="ORF">V5O48_003030</name>
</gene>
<reference evidence="2 3" key="1">
    <citation type="submission" date="2024-02" db="EMBL/GenBank/DDBJ databases">
        <title>A draft genome for the cacao thread blight pathogen Marasmius crinis-equi.</title>
        <authorList>
            <person name="Cohen S.P."/>
            <person name="Baruah I.K."/>
            <person name="Amoako-Attah I."/>
            <person name="Bukari Y."/>
            <person name="Meinhardt L.W."/>
            <person name="Bailey B.A."/>
        </authorList>
    </citation>
    <scope>NUCLEOTIDE SEQUENCE [LARGE SCALE GENOMIC DNA]</scope>
    <source>
        <strain evidence="2 3">GH-76</strain>
    </source>
</reference>
<evidence type="ECO:0000256" key="1">
    <source>
        <dbReference type="SAM" id="MobiDB-lite"/>
    </source>
</evidence>
<comment type="caution">
    <text evidence="2">The sequence shown here is derived from an EMBL/GenBank/DDBJ whole genome shotgun (WGS) entry which is preliminary data.</text>
</comment>
<feature type="compositionally biased region" description="Polar residues" evidence="1">
    <location>
        <begin position="278"/>
        <end position="289"/>
    </location>
</feature>
<feature type="compositionally biased region" description="Low complexity" evidence="1">
    <location>
        <begin position="298"/>
        <end position="322"/>
    </location>
</feature>
<feature type="compositionally biased region" description="Polar residues" evidence="1">
    <location>
        <begin position="246"/>
        <end position="256"/>
    </location>
</feature>
<feature type="region of interest" description="Disordered" evidence="1">
    <location>
        <begin position="1"/>
        <end position="26"/>
    </location>
</feature>
<organism evidence="2 3">
    <name type="scientific">Marasmius crinis-equi</name>
    <dbReference type="NCBI Taxonomy" id="585013"/>
    <lineage>
        <taxon>Eukaryota</taxon>
        <taxon>Fungi</taxon>
        <taxon>Dikarya</taxon>
        <taxon>Basidiomycota</taxon>
        <taxon>Agaricomycotina</taxon>
        <taxon>Agaricomycetes</taxon>
        <taxon>Agaricomycetidae</taxon>
        <taxon>Agaricales</taxon>
        <taxon>Marasmiineae</taxon>
        <taxon>Marasmiaceae</taxon>
        <taxon>Marasmius</taxon>
    </lineage>
</organism>
<evidence type="ECO:0000313" key="2">
    <source>
        <dbReference type="EMBL" id="KAL0578939.1"/>
    </source>
</evidence>
<accession>A0ABR3FUD8</accession>
<evidence type="ECO:0000313" key="3">
    <source>
        <dbReference type="Proteomes" id="UP001465976"/>
    </source>
</evidence>
<keyword evidence="3" id="KW-1185">Reference proteome</keyword>
<protein>
    <submittedName>
        <fullName evidence="2">Sister chromatid cohesion protein 2</fullName>
    </submittedName>
</protein>
<feature type="non-terminal residue" evidence="2">
    <location>
        <position position="430"/>
    </location>
</feature>
<feature type="region of interest" description="Disordered" evidence="1">
    <location>
        <begin position="157"/>
        <end position="184"/>
    </location>
</feature>
<feature type="compositionally biased region" description="Basic and acidic residues" evidence="1">
    <location>
        <begin position="330"/>
        <end position="339"/>
    </location>
</feature>